<dbReference type="Proteomes" id="UP000037269">
    <property type="component" value="Unassembled WGS sequence"/>
</dbReference>
<dbReference type="InterPro" id="IPR004389">
    <property type="entry name" value="Ribosomal_uL18_bac-type"/>
</dbReference>
<dbReference type="PANTHER" id="PTHR12899:SF3">
    <property type="entry name" value="LARGE RIBOSOMAL SUBUNIT PROTEIN UL18M"/>
    <property type="match status" value="1"/>
</dbReference>
<dbReference type="EMBL" id="LGUG01000009">
    <property type="protein sequence ID" value="KON90732.1"/>
    <property type="molecule type" value="Genomic_DNA"/>
</dbReference>
<comment type="similarity">
    <text evidence="1 7">Belongs to the universal ribosomal protein uL18 family.</text>
</comment>
<evidence type="ECO:0000256" key="3">
    <source>
        <dbReference type="ARBA" id="ARBA00022884"/>
    </source>
</evidence>
<accession>A0A0D1V0Y0</accession>
<dbReference type="GO" id="GO:0006412">
    <property type="term" value="P:translation"/>
    <property type="evidence" value="ECO:0007669"/>
    <property type="project" value="UniProtKB-UniRule"/>
</dbReference>
<organism evidence="8 10">
    <name type="scientific">Aneurinibacillus migulanus</name>
    <name type="common">Bacillus migulanus</name>
    <dbReference type="NCBI Taxonomy" id="47500"/>
    <lineage>
        <taxon>Bacteria</taxon>
        <taxon>Bacillati</taxon>
        <taxon>Bacillota</taxon>
        <taxon>Bacilli</taxon>
        <taxon>Bacillales</taxon>
        <taxon>Paenibacillaceae</taxon>
        <taxon>Aneurinibacillus group</taxon>
        <taxon>Aneurinibacillus</taxon>
    </lineage>
</organism>
<evidence type="ECO:0000313" key="9">
    <source>
        <dbReference type="EMBL" id="SDJ99543.1"/>
    </source>
</evidence>
<evidence type="ECO:0000256" key="1">
    <source>
        <dbReference type="ARBA" id="ARBA00007116"/>
    </source>
</evidence>
<comment type="subunit">
    <text evidence="7">Part of the 50S ribosomal subunit; part of the 5S rRNA/L5/L18/L25 subcomplex. Contacts the 5S and 23S rRNAs.</text>
</comment>
<keyword evidence="5 7" id="KW-0687">Ribonucleoprotein</keyword>
<dbReference type="STRING" id="47500.AF333_27185"/>
<reference evidence="8 10" key="1">
    <citation type="submission" date="2015-07" db="EMBL/GenBank/DDBJ databases">
        <title>Fjat-14205 dsm 2895.</title>
        <authorList>
            <person name="Liu B."/>
            <person name="Wang J."/>
            <person name="Zhu Y."/>
            <person name="Liu G."/>
            <person name="Chen Q."/>
            <person name="Chen Z."/>
            <person name="Lan J."/>
            <person name="Che J."/>
            <person name="Ge C."/>
            <person name="Shi H."/>
            <person name="Pan Z."/>
            <person name="Liu X."/>
        </authorList>
    </citation>
    <scope>NUCLEOTIDE SEQUENCE [LARGE SCALE GENOMIC DNA]</scope>
    <source>
        <strain evidence="8 10">DSM 2895</strain>
    </source>
</reference>
<dbReference type="GO" id="GO:0022625">
    <property type="term" value="C:cytosolic large ribosomal subunit"/>
    <property type="evidence" value="ECO:0007669"/>
    <property type="project" value="TreeGrafter"/>
</dbReference>
<dbReference type="EMBL" id="FNED01000035">
    <property type="protein sequence ID" value="SDJ99543.1"/>
    <property type="molecule type" value="Genomic_DNA"/>
</dbReference>
<dbReference type="RefSeq" id="WP_021624749.1">
    <property type="nucleotide sequence ID" value="NZ_BJOA01000105.1"/>
</dbReference>
<sequence length="122" mass="13424">MISKQDKNKARKKRHLRVRKKISGTAQAPRLNVYRSSKHIYAQLIDDVAGVTIVSASTVDPELKDQVSHGGNQEAAAKVGELIAKRGIEKGVKEVVFDRGGYLYHGRIKTLADAAREAGLQF</sequence>
<dbReference type="OrthoDB" id="9810939at2"/>
<evidence type="ECO:0000313" key="11">
    <source>
        <dbReference type="Proteomes" id="UP000182836"/>
    </source>
</evidence>
<dbReference type="InterPro" id="IPR057268">
    <property type="entry name" value="Ribosomal_L18"/>
</dbReference>
<comment type="function">
    <text evidence="7">This is one of the proteins that bind and probably mediate the attachment of the 5S RNA into the large ribosomal subunit, where it forms part of the central protuberance.</text>
</comment>
<dbReference type="Pfam" id="PF00861">
    <property type="entry name" value="Ribosomal_L18p"/>
    <property type="match status" value="1"/>
</dbReference>
<dbReference type="Proteomes" id="UP000182836">
    <property type="component" value="Unassembled WGS sequence"/>
</dbReference>
<name>A0A0D1V0Y0_ANEMI</name>
<protein>
    <recommendedName>
        <fullName evidence="6 7">Large ribosomal subunit protein uL18</fullName>
    </recommendedName>
</protein>
<evidence type="ECO:0000256" key="4">
    <source>
        <dbReference type="ARBA" id="ARBA00022980"/>
    </source>
</evidence>
<dbReference type="HAMAP" id="MF_01337_B">
    <property type="entry name" value="Ribosomal_uL18_B"/>
    <property type="match status" value="1"/>
</dbReference>
<dbReference type="CDD" id="cd00432">
    <property type="entry name" value="Ribosomal_L18_L5e"/>
    <property type="match status" value="1"/>
</dbReference>
<dbReference type="GeneID" id="92841681"/>
<keyword evidence="3 7" id="KW-0694">RNA-binding</keyword>
<dbReference type="PANTHER" id="PTHR12899">
    <property type="entry name" value="39S RIBOSOMAL PROTEIN L18, MITOCHONDRIAL"/>
    <property type="match status" value="1"/>
</dbReference>
<evidence type="ECO:0000256" key="6">
    <source>
        <dbReference type="ARBA" id="ARBA00035197"/>
    </source>
</evidence>
<keyword evidence="10" id="KW-1185">Reference proteome</keyword>
<evidence type="ECO:0000256" key="5">
    <source>
        <dbReference type="ARBA" id="ARBA00023274"/>
    </source>
</evidence>
<dbReference type="FunFam" id="3.30.420.100:FF:000001">
    <property type="entry name" value="50S ribosomal protein L18"/>
    <property type="match status" value="1"/>
</dbReference>
<dbReference type="InterPro" id="IPR005484">
    <property type="entry name" value="Ribosomal_uL18_bac/plant/anim"/>
</dbReference>
<evidence type="ECO:0000313" key="10">
    <source>
        <dbReference type="Proteomes" id="UP000037269"/>
    </source>
</evidence>
<proteinExistence type="inferred from homology"/>
<dbReference type="Gene3D" id="3.30.420.100">
    <property type="match status" value="1"/>
</dbReference>
<dbReference type="GO" id="GO:0003735">
    <property type="term" value="F:structural constituent of ribosome"/>
    <property type="evidence" value="ECO:0007669"/>
    <property type="project" value="InterPro"/>
</dbReference>
<gene>
    <name evidence="7" type="primary">rplR</name>
    <name evidence="8" type="ORF">AF333_27185</name>
    <name evidence="9" type="ORF">SAMN04487909_13526</name>
</gene>
<reference evidence="9 11" key="2">
    <citation type="submission" date="2016-10" db="EMBL/GenBank/DDBJ databases">
        <authorList>
            <person name="de Groot N.N."/>
        </authorList>
    </citation>
    <scope>NUCLEOTIDE SEQUENCE [LARGE SCALE GENOMIC DNA]</scope>
    <source>
        <strain evidence="9 11">DSM 2895</strain>
    </source>
</reference>
<dbReference type="GO" id="GO:0008097">
    <property type="term" value="F:5S rRNA binding"/>
    <property type="evidence" value="ECO:0007669"/>
    <property type="project" value="TreeGrafter"/>
</dbReference>
<dbReference type="SUPFAM" id="SSF53137">
    <property type="entry name" value="Translational machinery components"/>
    <property type="match status" value="1"/>
</dbReference>
<evidence type="ECO:0000256" key="7">
    <source>
        <dbReference type="HAMAP-Rule" id="MF_01337"/>
    </source>
</evidence>
<keyword evidence="2 7" id="KW-0699">rRNA-binding</keyword>
<dbReference type="NCBIfam" id="TIGR00060">
    <property type="entry name" value="L18_bact"/>
    <property type="match status" value="1"/>
</dbReference>
<evidence type="ECO:0000313" key="8">
    <source>
        <dbReference type="EMBL" id="KON90732.1"/>
    </source>
</evidence>
<dbReference type="AlphaFoldDB" id="A0A0D1V0Y0"/>
<dbReference type="PATRIC" id="fig|47500.12.peg.3246"/>
<keyword evidence="4 7" id="KW-0689">Ribosomal protein</keyword>
<evidence type="ECO:0000256" key="2">
    <source>
        <dbReference type="ARBA" id="ARBA00022730"/>
    </source>
</evidence>